<dbReference type="Proteomes" id="UP000265489">
    <property type="component" value="Unassembled WGS sequence"/>
</dbReference>
<keyword evidence="8 14" id="KW-0418">Kinase</keyword>
<evidence type="ECO:0000256" key="2">
    <source>
        <dbReference type="ARBA" id="ARBA00005201"/>
    </source>
</evidence>
<evidence type="ECO:0000256" key="9">
    <source>
        <dbReference type="ARBA" id="ARBA00022827"/>
    </source>
</evidence>
<evidence type="ECO:0000313" key="17">
    <source>
        <dbReference type="Proteomes" id="UP000265489"/>
    </source>
</evidence>
<dbReference type="InterPro" id="IPR014729">
    <property type="entry name" value="Rossmann-like_a/b/a_fold"/>
</dbReference>
<evidence type="ECO:0000256" key="13">
    <source>
        <dbReference type="ARBA" id="ARBA00049494"/>
    </source>
</evidence>
<evidence type="ECO:0000256" key="12">
    <source>
        <dbReference type="ARBA" id="ARBA00047880"/>
    </source>
</evidence>
<dbReference type="EMBL" id="QRYQ01000010">
    <property type="protein sequence ID" value="RGU91544.1"/>
    <property type="molecule type" value="Genomic_DNA"/>
</dbReference>
<dbReference type="GO" id="GO:0006747">
    <property type="term" value="P:FAD biosynthetic process"/>
    <property type="evidence" value="ECO:0007669"/>
    <property type="project" value="UniProtKB-UniRule"/>
</dbReference>
<comment type="catalytic activity">
    <reaction evidence="13 14">
        <text>FMN + ATP + H(+) = FAD + diphosphate</text>
        <dbReference type="Rhea" id="RHEA:17237"/>
        <dbReference type="ChEBI" id="CHEBI:15378"/>
        <dbReference type="ChEBI" id="CHEBI:30616"/>
        <dbReference type="ChEBI" id="CHEBI:33019"/>
        <dbReference type="ChEBI" id="CHEBI:57692"/>
        <dbReference type="ChEBI" id="CHEBI:58210"/>
        <dbReference type="EC" id="2.7.7.2"/>
    </reaction>
</comment>
<keyword evidence="7 14" id="KW-0547">Nucleotide-binding</keyword>
<dbReference type="GO" id="GO:0005524">
    <property type="term" value="F:ATP binding"/>
    <property type="evidence" value="ECO:0007669"/>
    <property type="project" value="UniProtKB-UniRule"/>
</dbReference>
<evidence type="ECO:0000256" key="8">
    <source>
        <dbReference type="ARBA" id="ARBA00022777"/>
    </source>
</evidence>
<dbReference type="AlphaFoldDB" id="A0A395WB08"/>
<evidence type="ECO:0000256" key="4">
    <source>
        <dbReference type="ARBA" id="ARBA00022643"/>
    </source>
</evidence>
<feature type="domain" description="Riboflavin kinase" evidence="15">
    <location>
        <begin position="181"/>
        <end position="306"/>
    </location>
</feature>
<comment type="catalytic activity">
    <reaction evidence="12 14">
        <text>riboflavin + ATP = FMN + ADP + H(+)</text>
        <dbReference type="Rhea" id="RHEA:14357"/>
        <dbReference type="ChEBI" id="CHEBI:15378"/>
        <dbReference type="ChEBI" id="CHEBI:30616"/>
        <dbReference type="ChEBI" id="CHEBI:57986"/>
        <dbReference type="ChEBI" id="CHEBI:58210"/>
        <dbReference type="ChEBI" id="CHEBI:456216"/>
        <dbReference type="EC" id="2.7.1.26"/>
    </reaction>
</comment>
<dbReference type="PANTHER" id="PTHR22749:SF6">
    <property type="entry name" value="RIBOFLAVIN KINASE"/>
    <property type="match status" value="1"/>
</dbReference>
<dbReference type="SUPFAM" id="SSF52374">
    <property type="entry name" value="Nucleotidylyl transferase"/>
    <property type="match status" value="1"/>
</dbReference>
<keyword evidence="10 14" id="KW-0067">ATP-binding</keyword>
<keyword evidence="4 14" id="KW-0288">FMN</keyword>
<dbReference type="InterPro" id="IPR015864">
    <property type="entry name" value="FAD_synthase"/>
</dbReference>
<proteinExistence type="inferred from homology"/>
<dbReference type="UniPathway" id="UPA00276">
    <property type="reaction ID" value="UER00406"/>
</dbReference>
<comment type="similarity">
    <text evidence="14">Belongs to the ribF family.</text>
</comment>
<dbReference type="InterPro" id="IPR002606">
    <property type="entry name" value="Riboflavin_kinase_bac"/>
</dbReference>
<gene>
    <name evidence="16" type="primary">ribF</name>
    <name evidence="16" type="ORF">DWW32_06660</name>
</gene>
<evidence type="ECO:0000256" key="5">
    <source>
        <dbReference type="ARBA" id="ARBA00022679"/>
    </source>
</evidence>
<dbReference type="SMART" id="SM00904">
    <property type="entry name" value="Flavokinase"/>
    <property type="match status" value="1"/>
</dbReference>
<dbReference type="GO" id="GO:0003919">
    <property type="term" value="F:FMN adenylyltransferase activity"/>
    <property type="evidence" value="ECO:0007669"/>
    <property type="project" value="UniProtKB-UniRule"/>
</dbReference>
<evidence type="ECO:0000259" key="15">
    <source>
        <dbReference type="SMART" id="SM00904"/>
    </source>
</evidence>
<keyword evidence="5 14" id="KW-0808">Transferase</keyword>
<dbReference type="PANTHER" id="PTHR22749">
    <property type="entry name" value="RIBOFLAVIN KINASE/FMN ADENYLYLTRANSFERASE"/>
    <property type="match status" value="1"/>
</dbReference>
<accession>A0A395WB08</accession>
<dbReference type="NCBIfam" id="TIGR00083">
    <property type="entry name" value="ribF"/>
    <property type="match status" value="1"/>
</dbReference>
<sequence>MVMEVIRIDYLNVPKDLLKSSCCIGFFDGLHTGHQALLDNCILKAKELGVQSGLITFDPDPWKIFFPDRVCRHITTLEDRIHLANAMGIEVMYVITFSKDFAALDVDAFHLLLQKMNVCHITCGFDFKYASKNSGNVHTLQNQDYFNVSVIDSVNSKNEKISSSRIEPLIQSGKIDLANELLGYMYSIEGIIEHGFKRGSTLLKFPTANLGANADYLVPSSGVYAGFVCVNDIFYGAMINVGNNPTFENKKVSIEAHIFDFDQDIYDQRVRFFFLKKTRNEIRFNGFEELKKQLESDIITCKKVISHEKMYVQKTAALWNAKVFEFKSLF</sequence>
<comment type="caution">
    <text evidence="16">The sequence shown here is derived from an EMBL/GenBank/DDBJ whole genome shotgun (WGS) entry which is preliminary data.</text>
</comment>
<comment type="pathway">
    <text evidence="2 14">Cofactor biosynthesis; FMN biosynthesis; FMN from riboflavin (ATP route): step 1/1.</text>
</comment>
<dbReference type="Gene3D" id="2.40.30.30">
    <property type="entry name" value="Riboflavin kinase-like"/>
    <property type="match status" value="1"/>
</dbReference>
<organism evidence="16 17">
    <name type="scientific">Holdemanella biformis</name>
    <dbReference type="NCBI Taxonomy" id="1735"/>
    <lineage>
        <taxon>Bacteria</taxon>
        <taxon>Bacillati</taxon>
        <taxon>Bacillota</taxon>
        <taxon>Erysipelotrichia</taxon>
        <taxon>Erysipelotrichales</taxon>
        <taxon>Erysipelotrichaceae</taxon>
        <taxon>Holdemanella</taxon>
    </lineage>
</organism>
<comment type="pathway">
    <text evidence="1 14">Cofactor biosynthesis; FAD biosynthesis; FAD from FMN: step 1/1.</text>
</comment>
<dbReference type="GO" id="GO:0008531">
    <property type="term" value="F:riboflavin kinase activity"/>
    <property type="evidence" value="ECO:0007669"/>
    <property type="project" value="UniProtKB-UniRule"/>
</dbReference>
<dbReference type="PIRSF" id="PIRSF004491">
    <property type="entry name" value="FAD_Synth"/>
    <property type="match status" value="1"/>
</dbReference>
<dbReference type="SUPFAM" id="SSF82114">
    <property type="entry name" value="Riboflavin kinase-like"/>
    <property type="match status" value="1"/>
</dbReference>
<keyword evidence="6 14" id="KW-0548">Nucleotidyltransferase</keyword>
<reference evidence="16 17" key="1">
    <citation type="submission" date="2018-08" db="EMBL/GenBank/DDBJ databases">
        <title>A genome reference for cultivated species of the human gut microbiota.</title>
        <authorList>
            <person name="Zou Y."/>
            <person name="Xue W."/>
            <person name="Luo G."/>
        </authorList>
    </citation>
    <scope>NUCLEOTIDE SEQUENCE [LARGE SCALE GENOMIC DNA]</scope>
    <source>
        <strain evidence="16 17">AF15-20</strain>
    </source>
</reference>
<evidence type="ECO:0000256" key="3">
    <source>
        <dbReference type="ARBA" id="ARBA00022630"/>
    </source>
</evidence>
<dbReference type="CDD" id="cd02064">
    <property type="entry name" value="FAD_synthetase_N"/>
    <property type="match status" value="1"/>
</dbReference>
<dbReference type="EC" id="2.7.1.26" evidence="14"/>
<evidence type="ECO:0000256" key="10">
    <source>
        <dbReference type="ARBA" id="ARBA00022840"/>
    </source>
</evidence>
<evidence type="ECO:0000256" key="11">
    <source>
        <dbReference type="ARBA" id="ARBA00023268"/>
    </source>
</evidence>
<dbReference type="InterPro" id="IPR015865">
    <property type="entry name" value="Riboflavin_kinase_bac/euk"/>
</dbReference>
<dbReference type="GO" id="GO:0009231">
    <property type="term" value="P:riboflavin biosynthetic process"/>
    <property type="evidence" value="ECO:0007669"/>
    <property type="project" value="InterPro"/>
</dbReference>
<evidence type="ECO:0000256" key="14">
    <source>
        <dbReference type="PIRNR" id="PIRNR004491"/>
    </source>
</evidence>
<name>A0A395WB08_9FIRM</name>
<dbReference type="InterPro" id="IPR023465">
    <property type="entry name" value="Riboflavin_kinase_dom_sf"/>
</dbReference>
<dbReference type="GO" id="GO:0009398">
    <property type="term" value="P:FMN biosynthetic process"/>
    <property type="evidence" value="ECO:0007669"/>
    <property type="project" value="UniProtKB-UniRule"/>
</dbReference>
<evidence type="ECO:0000313" key="16">
    <source>
        <dbReference type="EMBL" id="RGU91544.1"/>
    </source>
</evidence>
<evidence type="ECO:0000256" key="7">
    <source>
        <dbReference type="ARBA" id="ARBA00022741"/>
    </source>
</evidence>
<dbReference type="Gene3D" id="3.40.50.620">
    <property type="entry name" value="HUPs"/>
    <property type="match status" value="1"/>
</dbReference>
<protein>
    <recommendedName>
        <fullName evidence="14">Riboflavin biosynthesis protein</fullName>
    </recommendedName>
    <domain>
        <recommendedName>
            <fullName evidence="14">Riboflavin kinase</fullName>
            <ecNumber evidence="14">2.7.1.26</ecNumber>
        </recommendedName>
        <alternativeName>
            <fullName evidence="14">Flavokinase</fullName>
        </alternativeName>
    </domain>
    <domain>
        <recommendedName>
            <fullName evidence="14">FMN adenylyltransferase</fullName>
            <ecNumber evidence="14">2.7.7.2</ecNumber>
        </recommendedName>
        <alternativeName>
            <fullName evidence="14">FAD pyrophosphorylase</fullName>
        </alternativeName>
        <alternativeName>
            <fullName evidence="14">FAD synthase</fullName>
        </alternativeName>
    </domain>
</protein>
<dbReference type="Pfam" id="PF06574">
    <property type="entry name" value="FAD_syn"/>
    <property type="match status" value="1"/>
</dbReference>
<keyword evidence="9 14" id="KW-0274">FAD</keyword>
<keyword evidence="11" id="KW-0511">Multifunctional enzyme</keyword>
<dbReference type="UniPathway" id="UPA00277">
    <property type="reaction ID" value="UER00407"/>
</dbReference>
<keyword evidence="3 14" id="KW-0285">Flavoprotein</keyword>
<dbReference type="EC" id="2.7.7.2" evidence="14"/>
<evidence type="ECO:0000256" key="1">
    <source>
        <dbReference type="ARBA" id="ARBA00004726"/>
    </source>
</evidence>
<evidence type="ECO:0000256" key="6">
    <source>
        <dbReference type="ARBA" id="ARBA00022695"/>
    </source>
</evidence>
<dbReference type="Pfam" id="PF01687">
    <property type="entry name" value="Flavokinase"/>
    <property type="match status" value="1"/>
</dbReference>
<dbReference type="InterPro" id="IPR023468">
    <property type="entry name" value="Riboflavin_kinase"/>
</dbReference>